<dbReference type="InterPro" id="IPR015943">
    <property type="entry name" value="WD40/YVTN_repeat-like_dom_sf"/>
</dbReference>
<dbReference type="InterPro" id="IPR036322">
    <property type="entry name" value="WD40_repeat_dom_sf"/>
</dbReference>
<evidence type="ECO:0000256" key="1">
    <source>
        <dbReference type="ARBA" id="ARBA00022574"/>
    </source>
</evidence>
<evidence type="ECO:0000256" key="4">
    <source>
        <dbReference type="SAM" id="MobiDB-lite"/>
    </source>
</evidence>
<name>A0ABP1FTC5_9CHLO</name>
<feature type="repeat" description="WD" evidence="3">
    <location>
        <begin position="417"/>
        <end position="450"/>
    </location>
</feature>
<accession>A0ABP1FTC5</accession>
<dbReference type="PANTHER" id="PTHR45389">
    <property type="entry name" value="WD REPEAT-CONTAINING PROTEIN RUP1"/>
    <property type="match status" value="1"/>
</dbReference>
<feature type="compositionally biased region" description="Polar residues" evidence="4">
    <location>
        <begin position="509"/>
        <end position="520"/>
    </location>
</feature>
<dbReference type="InterPro" id="IPR044616">
    <property type="entry name" value="RUP1/2"/>
</dbReference>
<reference evidence="5 6" key="1">
    <citation type="submission" date="2024-06" db="EMBL/GenBank/DDBJ databases">
        <authorList>
            <person name="Kraege A."/>
            <person name="Thomma B."/>
        </authorList>
    </citation>
    <scope>NUCLEOTIDE SEQUENCE [LARGE SCALE GENOMIC DNA]</scope>
</reference>
<dbReference type="Gene3D" id="2.130.10.10">
    <property type="entry name" value="YVTN repeat-like/Quinoprotein amine dehydrogenase"/>
    <property type="match status" value="1"/>
</dbReference>
<dbReference type="InterPro" id="IPR019775">
    <property type="entry name" value="WD40_repeat_CS"/>
</dbReference>
<dbReference type="PANTHER" id="PTHR45389:SF1">
    <property type="entry name" value="WD REPEAT-CONTAINING PROTEIN RUP1"/>
    <property type="match status" value="1"/>
</dbReference>
<evidence type="ECO:0000313" key="5">
    <source>
        <dbReference type="EMBL" id="CAL5222261.1"/>
    </source>
</evidence>
<sequence length="593" mass="63918">MRPGLFEDTKLEHKASADSASSPGLFTLIRAGSTCDSSHCTICQPVQLPHRDLQAGGASPCNTDNWSICDSLAVAAKHWDNLERAASRGDVGGATLKGGSPSQESSPASSQTHQHMTGVSTPHLDERENVSGRLSSEEDPTERWQRAYSPDDFVTIERSELRRGYASATSLALSTESSPQKRQKRASVGYGEVTRDDMPNWVWNMEWELQPDPIPGQFQEVACFERPVSSQHKRHNADIVCGVEFSPDGWFLASAGVTKQIRVYPLAGVRAGEADEEPVRAVFIHRLPSKISSIAWDPFDEGIVTVGDYDGVVAQVHIPSGHLLADVDEYMGRRVWSVAHSQHKPHLCASSSDDGTAHLWAGRGLSERAGQIRLPSNAPISGVSFCPEDENALALAASDCCAYVYDIRNVSEAVQVLQGHDRPVSFARFMGRKRLVTASVDSTLAMWNLDRTGGHLFRRYEGHRNQKNFVGLSVCPETELMATGSECGQAVAYHRAWSRPIAAHDVCTRTGSAESRSDQPAAQPRAGATTGEATPDQVPATGVRVAPATSELASAVCWWPTGLGAFGARCGGPVLAAARSDGVLSLTTLVNAQ</sequence>
<feature type="region of interest" description="Disordered" evidence="4">
    <location>
        <begin position="1"/>
        <end position="20"/>
    </location>
</feature>
<keyword evidence="2" id="KW-0677">Repeat</keyword>
<feature type="compositionally biased region" description="Low complexity" evidence="4">
    <location>
        <begin position="100"/>
        <end position="111"/>
    </location>
</feature>
<protein>
    <submittedName>
        <fullName evidence="5">G4598 protein</fullName>
    </submittedName>
</protein>
<comment type="caution">
    <text evidence="5">The sequence shown here is derived from an EMBL/GenBank/DDBJ whole genome shotgun (WGS) entry which is preliminary data.</text>
</comment>
<dbReference type="InterPro" id="IPR001680">
    <property type="entry name" value="WD40_rpt"/>
</dbReference>
<organism evidence="5 6">
    <name type="scientific">Coccomyxa viridis</name>
    <dbReference type="NCBI Taxonomy" id="1274662"/>
    <lineage>
        <taxon>Eukaryota</taxon>
        <taxon>Viridiplantae</taxon>
        <taxon>Chlorophyta</taxon>
        <taxon>core chlorophytes</taxon>
        <taxon>Trebouxiophyceae</taxon>
        <taxon>Trebouxiophyceae incertae sedis</taxon>
        <taxon>Coccomyxaceae</taxon>
        <taxon>Coccomyxa</taxon>
    </lineage>
</organism>
<feature type="compositionally biased region" description="Basic and acidic residues" evidence="4">
    <location>
        <begin position="1"/>
        <end position="16"/>
    </location>
</feature>
<evidence type="ECO:0000256" key="2">
    <source>
        <dbReference type="ARBA" id="ARBA00022737"/>
    </source>
</evidence>
<dbReference type="PROSITE" id="PS00678">
    <property type="entry name" value="WD_REPEATS_1"/>
    <property type="match status" value="1"/>
</dbReference>
<keyword evidence="1 3" id="KW-0853">WD repeat</keyword>
<keyword evidence="6" id="KW-1185">Reference proteome</keyword>
<dbReference type="SUPFAM" id="SSF50978">
    <property type="entry name" value="WD40 repeat-like"/>
    <property type="match status" value="1"/>
</dbReference>
<feature type="region of interest" description="Disordered" evidence="4">
    <location>
        <begin position="509"/>
        <end position="538"/>
    </location>
</feature>
<gene>
    <name evidence="5" type="primary">g4598</name>
    <name evidence="5" type="ORF">VP750_LOCUS3920</name>
</gene>
<dbReference type="SMART" id="SM00320">
    <property type="entry name" value="WD40"/>
    <property type="match status" value="6"/>
</dbReference>
<dbReference type="Proteomes" id="UP001497392">
    <property type="component" value="Unassembled WGS sequence"/>
</dbReference>
<feature type="region of interest" description="Disordered" evidence="4">
    <location>
        <begin position="89"/>
        <end position="146"/>
    </location>
</feature>
<dbReference type="Pfam" id="PF00400">
    <property type="entry name" value="WD40"/>
    <property type="match status" value="2"/>
</dbReference>
<dbReference type="EMBL" id="CAXHTA020000006">
    <property type="protein sequence ID" value="CAL5222261.1"/>
    <property type="molecule type" value="Genomic_DNA"/>
</dbReference>
<proteinExistence type="predicted"/>
<evidence type="ECO:0000313" key="6">
    <source>
        <dbReference type="Proteomes" id="UP001497392"/>
    </source>
</evidence>
<dbReference type="PROSITE" id="PS50082">
    <property type="entry name" value="WD_REPEATS_2"/>
    <property type="match status" value="1"/>
</dbReference>
<evidence type="ECO:0000256" key="3">
    <source>
        <dbReference type="PROSITE-ProRule" id="PRU00221"/>
    </source>
</evidence>